<dbReference type="RefSeq" id="WP_271022000.1">
    <property type="nucleotide sequence ID" value="NZ_JAQHXR010000007.1"/>
</dbReference>
<organism evidence="1 2">
    <name type="scientific">Helicobacter ibis</name>
    <dbReference type="NCBI Taxonomy" id="2962633"/>
    <lineage>
        <taxon>Bacteria</taxon>
        <taxon>Pseudomonadati</taxon>
        <taxon>Campylobacterota</taxon>
        <taxon>Epsilonproteobacteria</taxon>
        <taxon>Campylobacterales</taxon>
        <taxon>Helicobacteraceae</taxon>
        <taxon>Helicobacter</taxon>
    </lineage>
</organism>
<dbReference type="Proteomes" id="UP001210261">
    <property type="component" value="Unassembled WGS sequence"/>
</dbReference>
<reference evidence="1 2" key="1">
    <citation type="submission" date="2023-01" db="EMBL/GenBank/DDBJ databases">
        <title>Description of Helicobacter ibis sp. nov. isolated from faecal droppings of black-faced ibis (Theristicus melanopis).</title>
        <authorList>
            <person name="Lopez-Cantillo M."/>
            <person name="Vidal-Veuthey B."/>
            <person name="Mella A."/>
            <person name="De La Haba R."/>
            <person name="Collado L."/>
        </authorList>
    </citation>
    <scope>NUCLEOTIDE SEQUENCE [LARGE SCALE GENOMIC DNA]</scope>
    <source>
        <strain evidence="1 2">A82</strain>
    </source>
</reference>
<proteinExistence type="predicted"/>
<evidence type="ECO:0000313" key="2">
    <source>
        <dbReference type="Proteomes" id="UP001210261"/>
    </source>
</evidence>
<sequence>MDRENKEGYNEAINIVLKDLYEDSKVMLDRSRYDSFRKLLDEKGVAKVFNSQGEELARYWFSWKIVN</sequence>
<dbReference type="EMBL" id="JAQHXR010000007">
    <property type="protein sequence ID" value="MDA3969639.1"/>
    <property type="molecule type" value="Genomic_DNA"/>
</dbReference>
<gene>
    <name evidence="1" type="ORF">PF021_08190</name>
</gene>
<accession>A0ABT4VG05</accession>
<keyword evidence="2" id="KW-1185">Reference proteome</keyword>
<protein>
    <submittedName>
        <fullName evidence="1">Uncharacterized protein</fullName>
    </submittedName>
</protein>
<comment type="caution">
    <text evidence="1">The sequence shown here is derived from an EMBL/GenBank/DDBJ whole genome shotgun (WGS) entry which is preliminary data.</text>
</comment>
<name>A0ABT4VG05_9HELI</name>
<evidence type="ECO:0000313" key="1">
    <source>
        <dbReference type="EMBL" id="MDA3969639.1"/>
    </source>
</evidence>